<dbReference type="PANTHER" id="PTHR33116:SF84">
    <property type="entry name" value="RNA-DIRECTED DNA POLYMERASE"/>
    <property type="match status" value="1"/>
</dbReference>
<dbReference type="Proteomes" id="UP000266723">
    <property type="component" value="Unassembled WGS sequence"/>
</dbReference>
<dbReference type="Pfam" id="PF13966">
    <property type="entry name" value="zf-RVT"/>
    <property type="match status" value="1"/>
</dbReference>
<sequence length="271" mass="31683">MSIFRGKDNEVTLHAYLTTRTPPSLSSVPDVRFWLINGVKLKQYSASQTWEQCRPRELPKDWSEAVWFNGCVPKHAFNMWIAQLDRMPTRSRLSRWGVTNSSNCPVCLFGVETQDHILLNCGHSAEIWRKVLTRLRSSHGCFTEWNELLSWIKEPAVTTLQTLKKIVTQATLYHLWHQRNNIVHNHTLYPADTVFMIIDREVRNIILGRRGRRKFISLLSIWLAKVRIEFSYLTCFHFNASLFLFFCLGSIDCRIATLVKSLFSFLMILTF</sequence>
<evidence type="ECO:0000259" key="1">
    <source>
        <dbReference type="Pfam" id="PF13966"/>
    </source>
</evidence>
<comment type="caution">
    <text evidence="2">The sequence shown here is derived from an EMBL/GenBank/DDBJ whole genome shotgun (WGS) entry which is preliminary data.</text>
</comment>
<name>A0ABQ7CBQ1_BRACR</name>
<organism evidence="2 3">
    <name type="scientific">Brassica cretica</name>
    <name type="common">Mustard</name>
    <dbReference type="NCBI Taxonomy" id="69181"/>
    <lineage>
        <taxon>Eukaryota</taxon>
        <taxon>Viridiplantae</taxon>
        <taxon>Streptophyta</taxon>
        <taxon>Embryophyta</taxon>
        <taxon>Tracheophyta</taxon>
        <taxon>Spermatophyta</taxon>
        <taxon>Magnoliopsida</taxon>
        <taxon>eudicotyledons</taxon>
        <taxon>Gunneridae</taxon>
        <taxon>Pentapetalae</taxon>
        <taxon>rosids</taxon>
        <taxon>malvids</taxon>
        <taxon>Brassicales</taxon>
        <taxon>Brassicaceae</taxon>
        <taxon>Brassiceae</taxon>
        <taxon>Brassica</taxon>
    </lineage>
</organism>
<dbReference type="EMBL" id="QGKV02000832">
    <property type="protein sequence ID" value="KAF3548552.1"/>
    <property type="molecule type" value="Genomic_DNA"/>
</dbReference>
<feature type="domain" description="Reverse transcriptase zinc-binding" evidence="1">
    <location>
        <begin position="44"/>
        <end position="128"/>
    </location>
</feature>
<reference evidence="2 3" key="1">
    <citation type="journal article" date="2020" name="BMC Genomics">
        <title>Intraspecific diversification of the crop wild relative Brassica cretica Lam. using demographic model selection.</title>
        <authorList>
            <person name="Kioukis A."/>
            <person name="Michalopoulou V.A."/>
            <person name="Briers L."/>
            <person name="Pirintsos S."/>
            <person name="Studholme D.J."/>
            <person name="Pavlidis P."/>
            <person name="Sarris P.F."/>
        </authorList>
    </citation>
    <scope>NUCLEOTIDE SEQUENCE [LARGE SCALE GENOMIC DNA]</scope>
    <source>
        <strain evidence="3">cv. PFS-1207/04</strain>
    </source>
</reference>
<dbReference type="InterPro" id="IPR026960">
    <property type="entry name" value="RVT-Znf"/>
</dbReference>
<evidence type="ECO:0000313" key="2">
    <source>
        <dbReference type="EMBL" id="KAF3548552.1"/>
    </source>
</evidence>
<gene>
    <name evidence="2" type="ORF">DY000_02003697</name>
</gene>
<accession>A0ABQ7CBQ1</accession>
<proteinExistence type="predicted"/>
<keyword evidence="3" id="KW-1185">Reference proteome</keyword>
<evidence type="ECO:0000313" key="3">
    <source>
        <dbReference type="Proteomes" id="UP000266723"/>
    </source>
</evidence>
<dbReference type="PANTHER" id="PTHR33116">
    <property type="entry name" value="REVERSE TRANSCRIPTASE ZINC-BINDING DOMAIN-CONTAINING PROTEIN-RELATED-RELATED"/>
    <property type="match status" value="1"/>
</dbReference>
<protein>
    <recommendedName>
        <fullName evidence="1">Reverse transcriptase zinc-binding domain-containing protein</fullName>
    </recommendedName>
</protein>